<feature type="region of interest" description="Disordered" evidence="13">
    <location>
        <begin position="1"/>
        <end position="29"/>
    </location>
</feature>
<evidence type="ECO:0000259" key="15">
    <source>
        <dbReference type="PROSITE" id="PS50848"/>
    </source>
</evidence>
<keyword evidence="4" id="KW-0805">Transcription regulation</keyword>
<feature type="domain" description="Homeobox" evidence="14">
    <location>
        <begin position="25"/>
        <end position="89"/>
    </location>
</feature>
<dbReference type="GO" id="GO:0008289">
    <property type="term" value="F:lipid binding"/>
    <property type="evidence" value="ECO:0007669"/>
    <property type="project" value="InterPro"/>
</dbReference>
<dbReference type="PROSITE" id="PS50848">
    <property type="entry name" value="START"/>
    <property type="match status" value="1"/>
</dbReference>
<dbReference type="Pfam" id="PF00046">
    <property type="entry name" value="Homeodomain"/>
    <property type="match status" value="1"/>
</dbReference>
<dbReference type="Gene3D" id="3.30.530.20">
    <property type="match status" value="1"/>
</dbReference>
<dbReference type="SMART" id="SM00234">
    <property type="entry name" value="START"/>
    <property type="match status" value="1"/>
</dbReference>
<dbReference type="SMART" id="SM00389">
    <property type="entry name" value="HOX"/>
    <property type="match status" value="1"/>
</dbReference>
<protein>
    <submittedName>
        <fullName evidence="16">Homeobox-leucine zipper protein REVOLUTA</fullName>
    </submittedName>
</protein>
<dbReference type="InterPro" id="IPR013978">
    <property type="entry name" value="MEKHLA"/>
</dbReference>
<evidence type="ECO:0000256" key="12">
    <source>
        <dbReference type="SAM" id="Coils"/>
    </source>
</evidence>
<evidence type="ECO:0000256" key="6">
    <source>
        <dbReference type="ARBA" id="ARBA00023125"/>
    </source>
</evidence>
<dbReference type="InterPro" id="IPR001356">
    <property type="entry name" value="HD"/>
</dbReference>
<evidence type="ECO:0000256" key="11">
    <source>
        <dbReference type="RuleBase" id="RU000682"/>
    </source>
</evidence>
<evidence type="ECO:0000256" key="8">
    <source>
        <dbReference type="ARBA" id="ARBA00023163"/>
    </source>
</evidence>
<keyword evidence="6 10" id="KW-0238">DNA-binding</keyword>
<evidence type="ECO:0000313" key="17">
    <source>
        <dbReference type="Proteomes" id="UP000288805"/>
    </source>
</evidence>
<evidence type="ECO:0000256" key="5">
    <source>
        <dbReference type="ARBA" id="ARBA00023054"/>
    </source>
</evidence>
<dbReference type="PANTHER" id="PTHR45950">
    <property type="entry name" value="HOMEOBOX-LEUCINE ZIPPER PROTEIN ATHB-14"/>
    <property type="match status" value="1"/>
</dbReference>
<dbReference type="GO" id="GO:0030154">
    <property type="term" value="P:cell differentiation"/>
    <property type="evidence" value="ECO:0007669"/>
    <property type="project" value="UniProtKB-KW"/>
</dbReference>
<gene>
    <name evidence="16" type="primary">REV_2</name>
    <name evidence="16" type="ORF">CK203_036644</name>
</gene>
<sequence>MEELAATVGAQGESSGGGEGGGGGGGGDGKYVRYTAEQVEALERVYAECPKPSSTRRQQLIRECPILSNIESKQIKVWFQNRRCREKQKKEAVQLQSVNKKLNSMNKLLMEENERLQKQVSQLVYENGYMKQQLQNVTATTTDTRCDSLVATPQHSSRTGNNPIGLLSIAEEAMGEFLSKAKGTAVDWVQIPGMKPGPDSVGTVAISHSCNGVAARACSLVSLEPTEVTTDNGDPQRPTILVQRLSETGSLRQVSSGKWGILELIYMQVYAPTTLAPARDFWTLRYTSSLEDGSLVVCERSMSGSGAGPNPSTASQFVRAKMLPSGYLIRPCEGGGSIIHIVDHLDLEAWSVPEVLQPLYKSSKLVAQKMTVASHSLTPISPRQSTVLQAPPPDNSSKMMHSSLELKSAFSVKALHHIRQIAQETSGDVTHTLGKQPAVLRAFRQKLSRGFNDAINGFNDDGWSLMQIDGAEDLIISVNSAKNLSTISNSTAALSLPGGILCVKAAMLLQNVSPSLMVRFLREHRSEWADFSVDAYAAASLRGDSFALPGLSPSQFSGNQTTMSLGITAENEILEIIQLEGHALSQEEASVMWRNIHLLQICNGVDDNAGEACSELVFSPIDEMFPDDAPILSSGFRILELDSKTNNKEMGMVLSDMLGIFVKLDNAYAERSISIALSFLSLCDRQDMLAAKRMMNLASNLEVRSSDATGCTASSSDSRSVLIIAFQFLFESHLQGNVVTMARQYARNVISSVQRVAMAITPSGLHGRPKSTSGSPEALTLARWICQSYRQFPFRRSIAKVQLPWWRLGVETALASSGCHIMLLIEGFNGCLAGWQLHPVFIFANQAGLDMLETTLVALQDVSLDKIFDEAGRKALCNVVPQVMQQGFALVPAGIGMSTMGRHVSFEQAIAWKVLTEENTIHCLAFAFINCDQKFKRNDGETANQLRKAIAVAVSNLVQWFTAQLSRSLPIRTVIPADAQAAANGQITKACSSHSSRGLVLHSNKVDLTQGYGYKMVNCEQRRMKELTSCLSSLKPEFLIMQGKILLLNSGVYNSKDFWIQVV</sequence>
<comment type="subcellular location">
    <subcellularLocation>
        <location evidence="1 10 11">Nucleus</location>
    </subcellularLocation>
</comment>
<dbReference type="SUPFAM" id="SSF46689">
    <property type="entry name" value="Homeodomain-like"/>
    <property type="match status" value="1"/>
</dbReference>
<dbReference type="AlphaFoldDB" id="A0A438HIM1"/>
<dbReference type="InterPro" id="IPR009057">
    <property type="entry name" value="Homeodomain-like_sf"/>
</dbReference>
<dbReference type="InterPro" id="IPR023393">
    <property type="entry name" value="START-like_dom_sf"/>
</dbReference>
<evidence type="ECO:0000313" key="16">
    <source>
        <dbReference type="EMBL" id="RVW84325.1"/>
    </source>
</evidence>
<feature type="compositionally biased region" description="Gly residues" evidence="13">
    <location>
        <begin position="14"/>
        <end position="29"/>
    </location>
</feature>
<feature type="coiled-coil region" evidence="12">
    <location>
        <begin position="85"/>
        <end position="126"/>
    </location>
</feature>
<keyword evidence="5 12" id="KW-0175">Coiled coil</keyword>
<dbReference type="Pfam" id="PF08670">
    <property type="entry name" value="MEKHLA"/>
    <property type="match status" value="1"/>
</dbReference>
<dbReference type="Pfam" id="PF01852">
    <property type="entry name" value="START"/>
    <property type="match status" value="1"/>
</dbReference>
<dbReference type="InterPro" id="IPR002913">
    <property type="entry name" value="START_lipid-bd_dom"/>
</dbReference>
<comment type="similarity">
    <text evidence="2">Belongs to the HD-ZIP homeobox family. Class III subfamily.</text>
</comment>
<keyword evidence="3" id="KW-0221">Differentiation</keyword>
<dbReference type="CDD" id="cd00086">
    <property type="entry name" value="homeodomain"/>
    <property type="match status" value="1"/>
</dbReference>
<dbReference type="PANTHER" id="PTHR45950:SF10">
    <property type="entry name" value="HOMEOBOX-LEUCINE ZIPPER PROTEIN REVOLUTA"/>
    <property type="match status" value="1"/>
</dbReference>
<dbReference type="Gene3D" id="1.10.10.60">
    <property type="entry name" value="Homeodomain-like"/>
    <property type="match status" value="1"/>
</dbReference>
<evidence type="ECO:0000256" key="9">
    <source>
        <dbReference type="ARBA" id="ARBA00023242"/>
    </source>
</evidence>
<dbReference type="CDD" id="cd14686">
    <property type="entry name" value="bZIP"/>
    <property type="match status" value="1"/>
</dbReference>
<dbReference type="SUPFAM" id="SSF55961">
    <property type="entry name" value="Bet v1-like"/>
    <property type="match status" value="1"/>
</dbReference>
<name>A0A438HIM1_VITVI</name>
<keyword evidence="7 10" id="KW-0371">Homeobox</keyword>
<proteinExistence type="inferred from homology"/>
<accession>A0A438HIM1</accession>
<evidence type="ECO:0000256" key="2">
    <source>
        <dbReference type="ARBA" id="ARBA00010338"/>
    </source>
</evidence>
<keyword evidence="8" id="KW-0804">Transcription</keyword>
<evidence type="ECO:0000259" key="14">
    <source>
        <dbReference type="PROSITE" id="PS50071"/>
    </source>
</evidence>
<dbReference type="EMBL" id="QGNW01000217">
    <property type="protein sequence ID" value="RVW84325.1"/>
    <property type="molecule type" value="Genomic_DNA"/>
</dbReference>
<dbReference type="PROSITE" id="PS50071">
    <property type="entry name" value="HOMEOBOX_2"/>
    <property type="match status" value="1"/>
</dbReference>
<evidence type="ECO:0000256" key="10">
    <source>
        <dbReference type="PROSITE-ProRule" id="PRU00108"/>
    </source>
</evidence>
<dbReference type="InterPro" id="IPR044830">
    <property type="entry name" value="HD-Zip_III"/>
</dbReference>
<dbReference type="GO" id="GO:0003677">
    <property type="term" value="F:DNA binding"/>
    <property type="evidence" value="ECO:0007669"/>
    <property type="project" value="UniProtKB-UniRule"/>
</dbReference>
<evidence type="ECO:0000256" key="4">
    <source>
        <dbReference type="ARBA" id="ARBA00023015"/>
    </source>
</evidence>
<evidence type="ECO:0000256" key="3">
    <source>
        <dbReference type="ARBA" id="ARBA00022782"/>
    </source>
</evidence>
<reference evidence="16 17" key="1">
    <citation type="journal article" date="2018" name="PLoS Genet.">
        <title>Population sequencing reveals clonal diversity and ancestral inbreeding in the grapevine cultivar Chardonnay.</title>
        <authorList>
            <person name="Roach M.J."/>
            <person name="Johnson D.L."/>
            <person name="Bohlmann J."/>
            <person name="van Vuuren H.J."/>
            <person name="Jones S.J."/>
            <person name="Pretorius I.S."/>
            <person name="Schmidt S.A."/>
            <person name="Borneman A.R."/>
        </authorList>
    </citation>
    <scope>NUCLEOTIDE SEQUENCE [LARGE SCALE GENOMIC DNA]</scope>
    <source>
        <strain evidence="17">cv. Chardonnay</strain>
        <tissue evidence="16">Leaf</tissue>
    </source>
</reference>
<dbReference type="FunFam" id="1.10.10.60:FF:000197">
    <property type="entry name" value="Homeobox-leucine zipper protein REVOLUTA"/>
    <property type="match status" value="1"/>
</dbReference>
<evidence type="ECO:0000256" key="13">
    <source>
        <dbReference type="SAM" id="MobiDB-lite"/>
    </source>
</evidence>
<dbReference type="GO" id="GO:0005634">
    <property type="term" value="C:nucleus"/>
    <property type="evidence" value="ECO:0007669"/>
    <property type="project" value="UniProtKB-SubCell"/>
</dbReference>
<organism evidence="16 17">
    <name type="scientific">Vitis vinifera</name>
    <name type="common">Grape</name>
    <dbReference type="NCBI Taxonomy" id="29760"/>
    <lineage>
        <taxon>Eukaryota</taxon>
        <taxon>Viridiplantae</taxon>
        <taxon>Streptophyta</taxon>
        <taxon>Embryophyta</taxon>
        <taxon>Tracheophyta</taxon>
        <taxon>Spermatophyta</taxon>
        <taxon>Magnoliopsida</taxon>
        <taxon>eudicotyledons</taxon>
        <taxon>Gunneridae</taxon>
        <taxon>Pentapetalae</taxon>
        <taxon>rosids</taxon>
        <taxon>Vitales</taxon>
        <taxon>Vitaceae</taxon>
        <taxon>Viteae</taxon>
        <taxon>Vitis</taxon>
    </lineage>
</organism>
<dbReference type="GO" id="GO:0003700">
    <property type="term" value="F:DNA-binding transcription factor activity"/>
    <property type="evidence" value="ECO:0007669"/>
    <property type="project" value="InterPro"/>
</dbReference>
<feature type="domain" description="START" evidence="15">
    <location>
        <begin position="159"/>
        <end position="363"/>
    </location>
</feature>
<evidence type="ECO:0000256" key="7">
    <source>
        <dbReference type="ARBA" id="ARBA00023155"/>
    </source>
</evidence>
<evidence type="ECO:0000256" key="1">
    <source>
        <dbReference type="ARBA" id="ARBA00004123"/>
    </source>
</evidence>
<dbReference type="Proteomes" id="UP000288805">
    <property type="component" value="Unassembled WGS sequence"/>
</dbReference>
<comment type="caution">
    <text evidence="16">The sequence shown here is derived from an EMBL/GenBank/DDBJ whole genome shotgun (WGS) entry which is preliminary data.</text>
</comment>
<feature type="DNA-binding region" description="Homeobox" evidence="10">
    <location>
        <begin position="27"/>
        <end position="90"/>
    </location>
</feature>
<keyword evidence="9 10" id="KW-0539">Nucleus</keyword>